<dbReference type="PANTHER" id="PTHR14226:SF76">
    <property type="entry name" value="NTE FAMILY PROTEIN RSSA"/>
    <property type="match status" value="1"/>
</dbReference>
<proteinExistence type="inferred from homology"/>
<dbReference type="PROSITE" id="PS51635">
    <property type="entry name" value="PNPLA"/>
    <property type="match status" value="1"/>
</dbReference>
<dbReference type="GO" id="GO:0016042">
    <property type="term" value="P:lipid catabolic process"/>
    <property type="evidence" value="ECO:0007669"/>
    <property type="project" value="UniProtKB-UniRule"/>
</dbReference>
<feature type="short sequence motif" description="GXSXG" evidence="5">
    <location>
        <begin position="73"/>
        <end position="77"/>
    </location>
</feature>
<evidence type="ECO:0000256" key="3">
    <source>
        <dbReference type="ARBA" id="ARBA00022963"/>
    </source>
</evidence>
<keyword evidence="4 5" id="KW-0443">Lipid metabolism</keyword>
<feature type="active site" description="Nucleophile" evidence="5">
    <location>
        <position position="75"/>
    </location>
</feature>
<keyword evidence="2 5" id="KW-0378">Hydrolase</keyword>
<feature type="short sequence motif" description="GXGXXG" evidence="5">
    <location>
        <begin position="46"/>
        <end position="51"/>
    </location>
</feature>
<reference evidence="7 8" key="1">
    <citation type="submission" date="2018-10" db="EMBL/GenBank/DDBJ databases">
        <title>Isolation from cow dung.</title>
        <authorList>
            <person name="Ling L."/>
        </authorList>
    </citation>
    <scope>NUCLEOTIDE SEQUENCE [LARGE SCALE GENOMIC DNA]</scope>
    <source>
        <strain evidence="7 8">NEAU-LL90</strain>
    </source>
</reference>
<dbReference type="InterPro" id="IPR002641">
    <property type="entry name" value="PNPLA_dom"/>
</dbReference>
<name>A0A3M2L3E8_9NOCA</name>
<dbReference type="Proteomes" id="UP000279275">
    <property type="component" value="Unassembled WGS sequence"/>
</dbReference>
<dbReference type="InterPro" id="IPR001423">
    <property type="entry name" value="LysoPLipase_patatin_CS"/>
</dbReference>
<evidence type="ECO:0000313" key="8">
    <source>
        <dbReference type="Proteomes" id="UP000279275"/>
    </source>
</evidence>
<dbReference type="Pfam" id="PF01734">
    <property type="entry name" value="Patatin"/>
    <property type="match status" value="1"/>
</dbReference>
<dbReference type="PROSITE" id="PS01237">
    <property type="entry name" value="UPF0028"/>
    <property type="match status" value="1"/>
</dbReference>
<dbReference type="SUPFAM" id="SSF52151">
    <property type="entry name" value="FabD/lysophospholipase-like"/>
    <property type="match status" value="1"/>
</dbReference>
<dbReference type="PANTHER" id="PTHR14226">
    <property type="entry name" value="NEUROPATHY TARGET ESTERASE/SWISS CHEESE D.MELANOGASTER"/>
    <property type="match status" value="1"/>
</dbReference>
<comment type="similarity">
    <text evidence="1">Belongs to the NTE family.</text>
</comment>
<keyword evidence="8" id="KW-1185">Reference proteome</keyword>
<accession>A0A3M2L3E8</accession>
<feature type="active site" description="Proton acceptor" evidence="5">
    <location>
        <position position="190"/>
    </location>
</feature>
<dbReference type="InterPro" id="IPR016035">
    <property type="entry name" value="Acyl_Trfase/lysoPLipase"/>
</dbReference>
<feature type="domain" description="PNPLA" evidence="6">
    <location>
        <begin position="42"/>
        <end position="203"/>
    </location>
</feature>
<evidence type="ECO:0000256" key="5">
    <source>
        <dbReference type="PROSITE-ProRule" id="PRU01161"/>
    </source>
</evidence>
<evidence type="ECO:0000313" key="7">
    <source>
        <dbReference type="EMBL" id="RMI32167.1"/>
    </source>
</evidence>
<keyword evidence="3 5" id="KW-0442">Lipid degradation</keyword>
<protein>
    <submittedName>
        <fullName evidence="7">Esterase</fullName>
    </submittedName>
</protein>
<dbReference type="InterPro" id="IPR050301">
    <property type="entry name" value="NTE"/>
</dbReference>
<feature type="short sequence motif" description="DGA/G" evidence="5">
    <location>
        <begin position="190"/>
        <end position="192"/>
    </location>
</feature>
<gene>
    <name evidence="7" type="ORF">EBN03_14255</name>
</gene>
<sequence length="357" mass="38475">MFCSRTCLRVTHSGASTVHRAAWCHRPSAADNWRVKRTRVALVLGGGGARGFAHIGVIGELLRRDVDIVGIGGTSMGALVGGLYAAGALPQFETWAAALTQRDVLRLIDPSLTAPGGMVRAERLLDFVRELLGTTLVEQLPIPFTAVATDLITGRPVWLQHGRLDDAIRASIAIPGVITPHTVGGRLLADGGILDPLPLATVNHVDADIVIGVDVGADSAADRVRLRANAESRPVEELVDRLRRSTNQLMDTEFVRTVRDRFRPVESEQAVEIPGVATQSELRLNQIEVLNRALELMQTSLTRLRISADPPDLLIEVPRGTARALDFHRAAELIAGGRERAIAALDSSGYPDLVQPV</sequence>
<organism evidence="7 8">
    <name type="scientific">Nocardia stercoris</name>
    <dbReference type="NCBI Taxonomy" id="2483361"/>
    <lineage>
        <taxon>Bacteria</taxon>
        <taxon>Bacillati</taxon>
        <taxon>Actinomycetota</taxon>
        <taxon>Actinomycetes</taxon>
        <taxon>Mycobacteriales</taxon>
        <taxon>Nocardiaceae</taxon>
        <taxon>Nocardia</taxon>
    </lineage>
</organism>
<evidence type="ECO:0000259" key="6">
    <source>
        <dbReference type="PROSITE" id="PS51635"/>
    </source>
</evidence>
<dbReference type="OrthoDB" id="5290098at2"/>
<evidence type="ECO:0000256" key="4">
    <source>
        <dbReference type="ARBA" id="ARBA00023098"/>
    </source>
</evidence>
<dbReference type="Gene3D" id="3.40.1090.10">
    <property type="entry name" value="Cytosolic phospholipase A2 catalytic domain"/>
    <property type="match status" value="2"/>
</dbReference>
<evidence type="ECO:0000256" key="2">
    <source>
        <dbReference type="ARBA" id="ARBA00022801"/>
    </source>
</evidence>
<dbReference type="GO" id="GO:0004622">
    <property type="term" value="F:phosphatidylcholine lysophospholipase activity"/>
    <property type="evidence" value="ECO:0007669"/>
    <property type="project" value="InterPro"/>
</dbReference>
<comment type="caution">
    <text evidence="7">The sequence shown here is derived from an EMBL/GenBank/DDBJ whole genome shotgun (WGS) entry which is preliminary data.</text>
</comment>
<dbReference type="GO" id="GO:0046470">
    <property type="term" value="P:phosphatidylcholine metabolic process"/>
    <property type="evidence" value="ECO:0007669"/>
    <property type="project" value="InterPro"/>
</dbReference>
<dbReference type="AlphaFoldDB" id="A0A3M2L3E8"/>
<dbReference type="EMBL" id="RFFH01000005">
    <property type="protein sequence ID" value="RMI32167.1"/>
    <property type="molecule type" value="Genomic_DNA"/>
</dbReference>
<evidence type="ECO:0000256" key="1">
    <source>
        <dbReference type="ARBA" id="ARBA00006636"/>
    </source>
</evidence>